<proteinExistence type="predicted"/>
<protein>
    <submittedName>
        <fullName evidence="1">Uncharacterized protein</fullName>
    </submittedName>
</protein>
<dbReference type="AlphaFoldDB" id="A0AAE0TK76"/>
<feature type="non-terminal residue" evidence="1">
    <location>
        <position position="640"/>
    </location>
</feature>
<reference evidence="1" key="1">
    <citation type="journal article" date="2021" name="Genome Biol. Evol.">
        <title>A High-Quality Reference Genome for a Parasitic Bivalve with Doubly Uniparental Inheritance (Bivalvia: Unionida).</title>
        <authorList>
            <person name="Smith C.H."/>
        </authorList>
    </citation>
    <scope>NUCLEOTIDE SEQUENCE</scope>
    <source>
        <strain evidence="1">CHS0354</strain>
    </source>
</reference>
<reference evidence="1" key="2">
    <citation type="journal article" date="2021" name="Genome Biol. Evol.">
        <title>Developing a high-quality reference genome for a parasitic bivalve with doubly uniparental inheritance (Bivalvia: Unionida).</title>
        <authorList>
            <person name="Smith C.H."/>
        </authorList>
    </citation>
    <scope>NUCLEOTIDE SEQUENCE</scope>
    <source>
        <strain evidence="1">CHS0354</strain>
        <tissue evidence="1">Mantle</tissue>
    </source>
</reference>
<organism evidence="1 2">
    <name type="scientific">Potamilus streckersoni</name>
    <dbReference type="NCBI Taxonomy" id="2493646"/>
    <lineage>
        <taxon>Eukaryota</taxon>
        <taxon>Metazoa</taxon>
        <taxon>Spiralia</taxon>
        <taxon>Lophotrochozoa</taxon>
        <taxon>Mollusca</taxon>
        <taxon>Bivalvia</taxon>
        <taxon>Autobranchia</taxon>
        <taxon>Heteroconchia</taxon>
        <taxon>Palaeoheterodonta</taxon>
        <taxon>Unionida</taxon>
        <taxon>Unionoidea</taxon>
        <taxon>Unionidae</taxon>
        <taxon>Ambleminae</taxon>
        <taxon>Lampsilini</taxon>
        <taxon>Potamilus</taxon>
    </lineage>
</organism>
<accession>A0AAE0TK76</accession>
<evidence type="ECO:0000313" key="1">
    <source>
        <dbReference type="EMBL" id="KAK3611479.1"/>
    </source>
</evidence>
<name>A0AAE0TK76_9BIVA</name>
<evidence type="ECO:0000313" key="2">
    <source>
        <dbReference type="Proteomes" id="UP001195483"/>
    </source>
</evidence>
<comment type="caution">
    <text evidence="1">The sequence shown here is derived from an EMBL/GenBank/DDBJ whole genome shotgun (WGS) entry which is preliminary data.</text>
</comment>
<gene>
    <name evidence="1" type="ORF">CHS0354_039090</name>
</gene>
<dbReference type="PANTHER" id="PTHR16897:SF2">
    <property type="entry name" value="OS03G0226600 PROTEIN"/>
    <property type="match status" value="1"/>
</dbReference>
<sequence>HLRLTAGLDTLESPPTVSSQYVQPTLWTNLKLRNLRIHAIMRGNFKKDLKQFVPPKYIVSAKVGITYGKVQLDLYRGGNRLASSYRHECQPGNDNPQMENFTCEHNFNVFDWEPFQHQDRILFTAEVTNGGHVLFVNYDKLMQVEKYNLTGVTKQSYFSIIFDYQEPFHCREVLGNCSSEPFIVPDVTNTSFFQVAWYGWNDTDSGIHTYEIEVFQLIPNGNVSHITKLKHGDKVPGNPGPLDSSVSEANISISAVGEYSVVLTAFDKAGNRKSSRRVLIFDNISAVEKTNDTTKVTSASKETNYKWITEQREFVRVEWNNRFSNKAYEGNGWLNSVEKVNEVDSILDDNEGERQIKSKNNVHGIVRFDVGYETIYENNITHVPFKSVLEIYNESVDLKEDTVDAKRLVIHVRAYDIMGKFSEDTVNVTIDTSPPVIENLCLTLEDHNNTSVSSLSEFSNLTIDWLAYDIHSGIDYVSWRLYDNHTGQTIVHGLNRSSLQDESSDKEYQVKYMQYKPEADYYCTPFDGCYQRHFVLKTHMSIKEDLGMRLEKRSGRMDYFFEVEVENKAKLKTIMIVKTIGPFIVDSTSPEFIVVDSRIMTAAKISAVVQHISAKLDGNNWSILTMLLCHGFLKEGERVD</sequence>
<dbReference type="PANTHER" id="PTHR16897">
    <property type="entry name" value="OS10G0105400 PROTEIN"/>
    <property type="match status" value="1"/>
</dbReference>
<dbReference type="Proteomes" id="UP001195483">
    <property type="component" value="Unassembled WGS sequence"/>
</dbReference>
<reference evidence="1" key="3">
    <citation type="submission" date="2023-05" db="EMBL/GenBank/DDBJ databases">
        <authorList>
            <person name="Smith C.H."/>
        </authorList>
    </citation>
    <scope>NUCLEOTIDE SEQUENCE</scope>
    <source>
        <strain evidence="1">CHS0354</strain>
        <tissue evidence="1">Mantle</tissue>
    </source>
</reference>
<dbReference type="EMBL" id="JAEAOA010002278">
    <property type="protein sequence ID" value="KAK3611479.1"/>
    <property type="molecule type" value="Genomic_DNA"/>
</dbReference>
<keyword evidence="2" id="KW-1185">Reference proteome</keyword>